<accession>A0A438GGH2</accession>
<gene>
    <name evidence="3" type="primary">VvCHDp001251_0</name>
    <name evidence="3" type="ORF">CK203_060095</name>
</gene>
<comment type="caution">
    <text evidence="3">The sequence shown here is derived from an EMBL/GenBank/DDBJ whole genome shotgun (WGS) entry which is preliminary data.</text>
</comment>
<dbReference type="InterPro" id="IPR050154">
    <property type="entry name" value="UbiB_kinase"/>
</dbReference>
<dbReference type="EMBL" id="QGNW01000441">
    <property type="protein sequence ID" value="RVW71298.1"/>
    <property type="molecule type" value="Genomic_DNA"/>
</dbReference>
<dbReference type="InterPro" id="IPR004147">
    <property type="entry name" value="ABC1_dom"/>
</dbReference>
<keyword evidence="3" id="KW-0418">Kinase</keyword>
<reference evidence="3 4" key="1">
    <citation type="journal article" date="2018" name="PLoS Genet.">
        <title>Population sequencing reveals clonal diversity and ancestral inbreeding in the grapevine cultivar Chardonnay.</title>
        <authorList>
            <person name="Roach M.J."/>
            <person name="Johnson D.L."/>
            <person name="Bohlmann J."/>
            <person name="van Vuuren H.J."/>
            <person name="Jones S.J."/>
            <person name="Pretorius I.S."/>
            <person name="Schmidt S.A."/>
            <person name="Borneman A.R."/>
        </authorList>
    </citation>
    <scope>NUCLEOTIDE SEQUENCE [LARGE SCALE GENOMIC DNA]</scope>
    <source>
        <strain evidence="4">cv. Chardonnay</strain>
        <tissue evidence="3">Leaf</tissue>
    </source>
</reference>
<protein>
    <submittedName>
        <fullName evidence="3">Putative aarF domain-containing protein kinase, chloroplastic</fullName>
    </submittedName>
</protein>
<dbReference type="SUPFAM" id="SSF56112">
    <property type="entry name" value="Protein kinase-like (PK-like)"/>
    <property type="match status" value="1"/>
</dbReference>
<evidence type="ECO:0000313" key="3">
    <source>
        <dbReference type="EMBL" id="RVW71298.1"/>
    </source>
</evidence>
<evidence type="ECO:0000313" key="4">
    <source>
        <dbReference type="Proteomes" id="UP000288805"/>
    </source>
</evidence>
<dbReference type="InterPro" id="IPR011009">
    <property type="entry name" value="Kinase-like_dom_sf"/>
</dbReference>
<feature type="domain" description="ABC1 atypical kinase-like" evidence="2">
    <location>
        <begin position="18"/>
        <end position="89"/>
    </location>
</feature>
<dbReference type="Proteomes" id="UP000288805">
    <property type="component" value="Unassembled WGS sequence"/>
</dbReference>
<proteinExistence type="inferred from homology"/>
<sequence>MYFRVSISEAAIWWHKRCFVPEMYLERTTRRVLIMEWVEGQKLTEVKDLYLIEVGVYSSFNQLLEYGFYHADPHPGNLLRTNDGKLAYLGMLFSLYLLNLA</sequence>
<evidence type="ECO:0000256" key="1">
    <source>
        <dbReference type="ARBA" id="ARBA00009670"/>
    </source>
</evidence>
<keyword evidence="3" id="KW-0808">Transferase</keyword>
<organism evidence="3 4">
    <name type="scientific">Vitis vinifera</name>
    <name type="common">Grape</name>
    <dbReference type="NCBI Taxonomy" id="29760"/>
    <lineage>
        <taxon>Eukaryota</taxon>
        <taxon>Viridiplantae</taxon>
        <taxon>Streptophyta</taxon>
        <taxon>Embryophyta</taxon>
        <taxon>Tracheophyta</taxon>
        <taxon>Spermatophyta</taxon>
        <taxon>Magnoliopsida</taxon>
        <taxon>eudicotyledons</taxon>
        <taxon>Gunneridae</taxon>
        <taxon>Pentapetalae</taxon>
        <taxon>rosids</taxon>
        <taxon>Vitales</taxon>
        <taxon>Vitaceae</taxon>
        <taxon>Viteae</taxon>
        <taxon>Vitis</taxon>
    </lineage>
</organism>
<name>A0A438GGH2_VITVI</name>
<evidence type="ECO:0000259" key="2">
    <source>
        <dbReference type="Pfam" id="PF03109"/>
    </source>
</evidence>
<dbReference type="AlphaFoldDB" id="A0A438GGH2"/>
<dbReference type="Pfam" id="PF03109">
    <property type="entry name" value="ABC1"/>
    <property type="match status" value="1"/>
</dbReference>
<dbReference type="PANTHER" id="PTHR10566">
    <property type="entry name" value="CHAPERONE-ACTIVITY OF BC1 COMPLEX CABC1 -RELATED"/>
    <property type="match status" value="1"/>
</dbReference>
<dbReference type="GO" id="GO:0016301">
    <property type="term" value="F:kinase activity"/>
    <property type="evidence" value="ECO:0007669"/>
    <property type="project" value="UniProtKB-KW"/>
</dbReference>
<dbReference type="PANTHER" id="PTHR10566:SF119">
    <property type="entry name" value="OS04G0640500 PROTEIN"/>
    <property type="match status" value="1"/>
</dbReference>
<comment type="similarity">
    <text evidence="1">Belongs to the protein kinase superfamily. ADCK protein kinase family.</text>
</comment>